<protein>
    <submittedName>
        <fullName evidence="1">Uncharacterized protein</fullName>
    </submittedName>
</protein>
<organism evidence="1 2">
    <name type="scientific">Candidatus Rhodoluna planktonica</name>
    <dbReference type="NCBI Taxonomy" id="535712"/>
    <lineage>
        <taxon>Bacteria</taxon>
        <taxon>Bacillati</taxon>
        <taxon>Actinomycetota</taxon>
        <taxon>Actinomycetes</taxon>
        <taxon>Micrococcales</taxon>
        <taxon>Microbacteriaceae</taxon>
        <taxon>Luna cluster</taxon>
        <taxon>Luna-1 subcluster</taxon>
        <taxon>Rhodoluna</taxon>
    </lineage>
</organism>
<dbReference type="STRING" id="535712.A4Z71_03960"/>
<dbReference type="KEGG" id="rpla:A4Z71_03960"/>
<name>A0A1D9DZ96_9MICO</name>
<dbReference type="EMBL" id="CP015208">
    <property type="protein sequence ID" value="AOY56134.1"/>
    <property type="molecule type" value="Genomic_DNA"/>
</dbReference>
<gene>
    <name evidence="1" type="ORF">A4Z71_03960</name>
</gene>
<reference evidence="1 2" key="1">
    <citation type="journal article" date="2016" name="Biochim. Biophys. Acta">
        <title>Photochemical characterization of actinorhodopsin and its functional existence in the natural host.</title>
        <authorList>
            <person name="Nakamura S."/>
            <person name="Kikukawa T."/>
            <person name="Tamogami J."/>
            <person name="Kamiya M."/>
            <person name="Aizawa T."/>
            <person name="Hahn M.W."/>
            <person name="Ihara K."/>
            <person name="Kamo N."/>
            <person name="Demura M."/>
        </authorList>
    </citation>
    <scope>NUCLEOTIDE SEQUENCE [LARGE SCALE GENOMIC DNA]</scope>
    <source>
        <strain evidence="1 2">MWH-Dar1</strain>
    </source>
</reference>
<dbReference type="Proteomes" id="UP000243784">
    <property type="component" value="Chromosome"/>
</dbReference>
<evidence type="ECO:0000313" key="2">
    <source>
        <dbReference type="Proteomes" id="UP000243784"/>
    </source>
</evidence>
<accession>A0A1D9DZ96</accession>
<sequence length="96" mass="10931">MLASAAVVFHAILLKGLVNRGLEVLHQLDRLGNKLESLQQPTAPFELPEPATRVDTISLLRTRMQYLSEKRKKRAARQHKLIESITSIKIDEGRFK</sequence>
<keyword evidence="2" id="KW-1185">Reference proteome</keyword>
<proteinExistence type="predicted"/>
<dbReference type="AlphaFoldDB" id="A0A1D9DZ96"/>
<evidence type="ECO:0000313" key="1">
    <source>
        <dbReference type="EMBL" id="AOY56134.1"/>
    </source>
</evidence>